<evidence type="ECO:0000313" key="1">
    <source>
        <dbReference type="EMBL" id="HJF64792.1"/>
    </source>
</evidence>
<dbReference type="Proteomes" id="UP000786989">
    <property type="component" value="Unassembled WGS sequence"/>
</dbReference>
<accession>A0A9D2UVI6</accession>
<comment type="caution">
    <text evidence="1">The sequence shown here is derived from an EMBL/GenBank/DDBJ whole genome shotgun (WGS) entry which is preliminary data.</text>
</comment>
<evidence type="ECO:0000313" key="2">
    <source>
        <dbReference type="Proteomes" id="UP000786989"/>
    </source>
</evidence>
<reference evidence="1" key="2">
    <citation type="submission" date="2021-09" db="EMBL/GenBank/DDBJ databases">
        <authorList>
            <person name="Gilroy R."/>
        </authorList>
    </citation>
    <scope>NUCLEOTIDE SEQUENCE</scope>
    <source>
        <strain evidence="1">ChiGjej6B6-11269</strain>
    </source>
</reference>
<name>A0A9D2UVI6_9ACTN</name>
<dbReference type="InterPro" id="IPR038573">
    <property type="entry name" value="BrnT_sf"/>
</dbReference>
<dbReference type="Pfam" id="PF04365">
    <property type="entry name" value="BrnT_toxin"/>
    <property type="match status" value="1"/>
</dbReference>
<reference evidence="1" key="1">
    <citation type="journal article" date="2021" name="PeerJ">
        <title>Extensive microbial diversity within the chicken gut microbiome revealed by metagenomics and culture.</title>
        <authorList>
            <person name="Gilroy R."/>
            <person name="Ravi A."/>
            <person name="Getino M."/>
            <person name="Pursley I."/>
            <person name="Horton D.L."/>
            <person name="Alikhan N.F."/>
            <person name="Baker D."/>
            <person name="Gharbi K."/>
            <person name="Hall N."/>
            <person name="Watson M."/>
            <person name="Adriaenssens E.M."/>
            <person name="Foster-Nyarko E."/>
            <person name="Jarju S."/>
            <person name="Secka A."/>
            <person name="Antonio M."/>
            <person name="Oren A."/>
            <person name="Chaudhuri R.R."/>
            <person name="La Ragione R."/>
            <person name="Hildebrand F."/>
            <person name="Pallen M.J."/>
        </authorList>
    </citation>
    <scope>NUCLEOTIDE SEQUENCE</scope>
    <source>
        <strain evidence="1">ChiGjej6B6-11269</strain>
    </source>
</reference>
<organism evidence="1 2">
    <name type="scientific">Slackia equolifaciens</name>
    <dbReference type="NCBI Taxonomy" id="498718"/>
    <lineage>
        <taxon>Bacteria</taxon>
        <taxon>Bacillati</taxon>
        <taxon>Actinomycetota</taxon>
        <taxon>Coriobacteriia</taxon>
        <taxon>Eggerthellales</taxon>
        <taxon>Eggerthellaceae</taxon>
        <taxon>Slackia</taxon>
    </lineage>
</organism>
<dbReference type="Gene3D" id="3.10.450.530">
    <property type="entry name" value="Ribonuclease toxin, BrnT, of type II toxin-antitoxin system"/>
    <property type="match status" value="1"/>
</dbReference>
<dbReference type="EMBL" id="DYWI01000024">
    <property type="protein sequence ID" value="HJF64792.1"/>
    <property type="molecule type" value="Genomic_DNA"/>
</dbReference>
<dbReference type="AlphaFoldDB" id="A0A9D2UVI6"/>
<gene>
    <name evidence="1" type="ORF">K8U77_01570</name>
</gene>
<sequence length="115" mass="13658">MDKDENKNSNRINIDTLRLIAYPKSQEFEFDETKSRSNAQKHGIDFVEAQRLWDAPYVKLGARKRGERRYLFIGRIDGRYWTVVITMRGEKKRIISARKSTKAEVKLYVKKNYGR</sequence>
<dbReference type="InterPro" id="IPR007460">
    <property type="entry name" value="BrnT_toxin"/>
</dbReference>
<proteinExistence type="predicted"/>
<protein>
    <submittedName>
        <fullName evidence="1">BrnT family toxin</fullName>
    </submittedName>
</protein>